<name>A0ABR2MXZ2_9ASPA</name>
<comment type="caution">
    <text evidence="1">The sequence shown here is derived from an EMBL/GenBank/DDBJ whole genome shotgun (WGS) entry which is preliminary data.</text>
</comment>
<proteinExistence type="predicted"/>
<dbReference type="Proteomes" id="UP001412067">
    <property type="component" value="Unassembled WGS sequence"/>
</dbReference>
<dbReference type="InterPro" id="IPR027443">
    <property type="entry name" value="IPNS-like_sf"/>
</dbReference>
<dbReference type="EMBL" id="JBBWWR010000003">
    <property type="protein sequence ID" value="KAK8969075.1"/>
    <property type="molecule type" value="Genomic_DNA"/>
</dbReference>
<evidence type="ECO:0000313" key="1">
    <source>
        <dbReference type="EMBL" id="KAK8969075.1"/>
    </source>
</evidence>
<sequence>MADFSVEFARFKEFVELRNSRTTTLPDIYRTGSTATAANQAIAEEEEIPTIDFSLLLSDNPHQRAKIIKDILVACKQ</sequence>
<reference evidence="1 2" key="1">
    <citation type="journal article" date="2022" name="Nat. Plants">
        <title>Genomes of leafy and leafless Platanthera orchids illuminate the evolution of mycoheterotrophy.</title>
        <authorList>
            <person name="Li M.H."/>
            <person name="Liu K.W."/>
            <person name="Li Z."/>
            <person name="Lu H.C."/>
            <person name="Ye Q.L."/>
            <person name="Zhang D."/>
            <person name="Wang J.Y."/>
            <person name="Li Y.F."/>
            <person name="Zhong Z.M."/>
            <person name="Liu X."/>
            <person name="Yu X."/>
            <person name="Liu D.K."/>
            <person name="Tu X.D."/>
            <person name="Liu B."/>
            <person name="Hao Y."/>
            <person name="Liao X.Y."/>
            <person name="Jiang Y.T."/>
            <person name="Sun W.H."/>
            <person name="Chen J."/>
            <person name="Chen Y.Q."/>
            <person name="Ai Y."/>
            <person name="Zhai J.W."/>
            <person name="Wu S.S."/>
            <person name="Zhou Z."/>
            <person name="Hsiao Y.Y."/>
            <person name="Wu W.L."/>
            <person name="Chen Y.Y."/>
            <person name="Lin Y.F."/>
            <person name="Hsu J.L."/>
            <person name="Li C.Y."/>
            <person name="Wang Z.W."/>
            <person name="Zhao X."/>
            <person name="Zhong W.Y."/>
            <person name="Ma X.K."/>
            <person name="Ma L."/>
            <person name="Huang J."/>
            <person name="Chen G.Z."/>
            <person name="Huang M.Z."/>
            <person name="Huang L."/>
            <person name="Peng D.H."/>
            <person name="Luo Y.B."/>
            <person name="Zou S.Q."/>
            <person name="Chen S.P."/>
            <person name="Lan S."/>
            <person name="Tsai W.C."/>
            <person name="Van de Peer Y."/>
            <person name="Liu Z.J."/>
        </authorList>
    </citation>
    <scope>NUCLEOTIDE SEQUENCE [LARGE SCALE GENOMIC DNA]</scope>
    <source>
        <strain evidence="1">Lor288</strain>
    </source>
</reference>
<gene>
    <name evidence="1" type="ORF">KSP40_PGU017018</name>
</gene>
<accession>A0ABR2MXZ2</accession>
<evidence type="ECO:0000313" key="2">
    <source>
        <dbReference type="Proteomes" id="UP001412067"/>
    </source>
</evidence>
<protein>
    <submittedName>
        <fullName evidence="1">Uncharacterized protein</fullName>
    </submittedName>
</protein>
<organism evidence="1 2">
    <name type="scientific">Platanthera guangdongensis</name>
    <dbReference type="NCBI Taxonomy" id="2320717"/>
    <lineage>
        <taxon>Eukaryota</taxon>
        <taxon>Viridiplantae</taxon>
        <taxon>Streptophyta</taxon>
        <taxon>Embryophyta</taxon>
        <taxon>Tracheophyta</taxon>
        <taxon>Spermatophyta</taxon>
        <taxon>Magnoliopsida</taxon>
        <taxon>Liliopsida</taxon>
        <taxon>Asparagales</taxon>
        <taxon>Orchidaceae</taxon>
        <taxon>Orchidoideae</taxon>
        <taxon>Orchideae</taxon>
        <taxon>Orchidinae</taxon>
        <taxon>Platanthera</taxon>
    </lineage>
</organism>
<keyword evidence="2" id="KW-1185">Reference proteome</keyword>
<dbReference type="Gene3D" id="2.60.120.330">
    <property type="entry name" value="B-lactam Antibiotic, Isopenicillin N Synthase, Chain"/>
    <property type="match status" value="1"/>
</dbReference>
<dbReference type="SUPFAM" id="SSF51197">
    <property type="entry name" value="Clavaminate synthase-like"/>
    <property type="match status" value="1"/>
</dbReference>